<proteinExistence type="inferred from homology"/>
<comment type="caution">
    <text evidence="5">The sequence shown here is derived from an EMBL/GenBank/DDBJ whole genome shotgun (WGS) entry which is preliminary data.</text>
</comment>
<dbReference type="GO" id="GO:0005730">
    <property type="term" value="C:nucleolus"/>
    <property type="evidence" value="ECO:0007669"/>
    <property type="project" value="InterPro"/>
</dbReference>
<feature type="compositionally biased region" description="Basic residues" evidence="4">
    <location>
        <begin position="1224"/>
        <end position="1234"/>
    </location>
</feature>
<dbReference type="InterPro" id="IPR016024">
    <property type="entry name" value="ARM-type_fold"/>
</dbReference>
<comment type="subcellular location">
    <subcellularLocation>
        <location evidence="1">Nucleus</location>
    </subcellularLocation>
</comment>
<dbReference type="Proteomes" id="UP000281406">
    <property type="component" value="Unassembled WGS sequence"/>
</dbReference>
<dbReference type="GO" id="GO:0003723">
    <property type="term" value="F:RNA binding"/>
    <property type="evidence" value="ECO:0007669"/>
    <property type="project" value="TreeGrafter"/>
</dbReference>
<feature type="region of interest" description="Disordered" evidence="4">
    <location>
        <begin position="1181"/>
        <end position="1270"/>
    </location>
</feature>
<comment type="similarity">
    <text evidence="2">Belongs to the MYBBP1A family.</text>
</comment>
<dbReference type="Pfam" id="PF04931">
    <property type="entry name" value="DNA_pol_phi"/>
    <property type="match status" value="1"/>
</dbReference>
<gene>
    <name evidence="5" type="ORF">DPX16_16070</name>
</gene>
<evidence type="ECO:0000313" key="6">
    <source>
        <dbReference type="Proteomes" id="UP000281406"/>
    </source>
</evidence>
<dbReference type="EMBL" id="RJVU01026577">
    <property type="protein sequence ID" value="ROL49744.1"/>
    <property type="molecule type" value="Genomic_DNA"/>
</dbReference>
<keyword evidence="3" id="KW-0539">Nucleus</keyword>
<evidence type="ECO:0000256" key="2">
    <source>
        <dbReference type="ARBA" id="ARBA00006809"/>
    </source>
</evidence>
<feature type="compositionally biased region" description="Basic residues" evidence="4">
    <location>
        <begin position="1181"/>
        <end position="1199"/>
    </location>
</feature>
<feature type="region of interest" description="Disordered" evidence="4">
    <location>
        <begin position="713"/>
        <end position="784"/>
    </location>
</feature>
<protein>
    <submittedName>
        <fullName evidence="5">Myb-binding protein 1A-like protein</fullName>
    </submittedName>
</protein>
<dbReference type="PANTHER" id="PTHR13213:SF2">
    <property type="entry name" value="MYB-BINDING PROTEIN 1A"/>
    <property type="match status" value="1"/>
</dbReference>
<evidence type="ECO:0000256" key="4">
    <source>
        <dbReference type="SAM" id="MobiDB-lite"/>
    </source>
</evidence>
<dbReference type="OrthoDB" id="342531at2759"/>
<dbReference type="GO" id="GO:0043565">
    <property type="term" value="F:sequence-specific DNA binding"/>
    <property type="evidence" value="ECO:0007669"/>
    <property type="project" value="TreeGrafter"/>
</dbReference>
<evidence type="ECO:0000313" key="5">
    <source>
        <dbReference type="EMBL" id="ROL49744.1"/>
    </source>
</evidence>
<dbReference type="AlphaFoldDB" id="A0A3N0YU78"/>
<feature type="compositionally biased region" description="Basic and acidic residues" evidence="4">
    <location>
        <begin position="726"/>
        <end position="737"/>
    </location>
</feature>
<sequence>MVVVMQTNMGEMENITVRPKVTDAKGILKQNREFLDYFWDIAKPERDIRLKAVEDLIEHLKQSEKADELKYTLKRLVEGLSHAREDSRSGYSVALAQLLSVFEEISLKSTLDKIKEKHNLQTAKKKFIRSTAFGNFFGVLSLSQSTRLHKEPQVMLECIQVLQSLSQYREHLKDLPRKTMVDILSETSTDVFEEVLFSALKSDLTSALNTPEQLELLLVALQKFPSVLKPKKLKKLLGSTTVITKENMPKLVNVLKMAARSVKKENSLPPVALDLLQASLREENFEMFWTEAIIKGMMSEMPGPTHYLSFRLLGASLPLLSVPQLEFVLSGDVMRHYGEHMLSAQSPDRFRFAPEMEKYVSEFMQGCSDADKQLTVVLSFTQLTNQGYPVVPSYWRALDHMVPSALQQYVDWLLEAFCKPQLENCLDFSTRRQKGNQDSRLESDSCVARFRKWIIPRLTFIVENHQIKKQEDLVMKVTRFVFFHGFFNVKKPTPEIPETAQALSVPIDQQTRATLSGAFYGLLQGLNTMAVIGDSPEEEGVNSRRILGVKADGTMWIYCLVQYADMLLNQSKYVQSIQTLSLEQRQGWDSMLESVEALRGKAKKSSLPKHTAFQHLFLLVGIQMFKAPEESLELLNDLRTSMEKAEAKKSKKKKATGKSSEEEPHWVEVIVEILLSLLSQPSRLIRSVCNAVFGRICPHLTQAALSSILNVLDPNKDEDESGVVVTDEKEKKTKQKEEEEQDDEEDDEEDEEGSDSSDDDDDDDDKEEEEEEEEAMEEGGEVDQNFRLELMKVLQGQNALATEEDGSDEEELDDAAMMKLDGSLASLFLEQKKRIQAKKDEKNRISKEKVLVRDFKIKVLDMVEMFLNKQGSSALVLGMVEPLLGVIENGMSSETIQQEQDYLRKAADIFKNRLCRGKYYCKEVDGREAELHEMFERLIGRAQKLPDSSLSLYYFSAALYVLKVLRGGVNEQDSENAPSEAKLMGKVDVERVTTCFRDALTSFMMRRKGPLTGAMFIDLFTKFPVFCVNLLDTAVENITGGRREHQQGQACAMVLKALQSKDVKNLMSDVRRTELHQKVVDQLAKSFENVQCKNKTVRDMMVKALELCQFLVKTVQSQKMQINLELLQNFLKSMNVEGTMQKPGQMEDMYWSVMKLFGIRKPQIEKVKKVVEAKQTEETTKKKKGFLPETKRRKNRKKPTVLEGQETPASIKTPEGASGEEGKKKKKKNKKRKHQGEEVTQDQPATKKTKTQPQQKKTKKKGGQHGDDGN</sequence>
<feature type="compositionally biased region" description="Acidic residues" evidence="4">
    <location>
        <begin position="738"/>
        <end position="781"/>
    </location>
</feature>
<dbReference type="PANTHER" id="PTHR13213">
    <property type="entry name" value="MYB-BINDING PROTEIN 1A FAMILY MEMBER"/>
    <property type="match status" value="1"/>
</dbReference>
<organism evidence="5 6">
    <name type="scientific">Anabarilius grahami</name>
    <name type="common">Kanglang fish</name>
    <name type="synonym">Barilius grahami</name>
    <dbReference type="NCBI Taxonomy" id="495550"/>
    <lineage>
        <taxon>Eukaryota</taxon>
        <taxon>Metazoa</taxon>
        <taxon>Chordata</taxon>
        <taxon>Craniata</taxon>
        <taxon>Vertebrata</taxon>
        <taxon>Euteleostomi</taxon>
        <taxon>Actinopterygii</taxon>
        <taxon>Neopterygii</taxon>
        <taxon>Teleostei</taxon>
        <taxon>Ostariophysi</taxon>
        <taxon>Cypriniformes</taxon>
        <taxon>Xenocyprididae</taxon>
        <taxon>Xenocypridinae</taxon>
        <taxon>Xenocypridinae incertae sedis</taxon>
        <taxon>Anabarilius</taxon>
    </lineage>
</organism>
<keyword evidence="6" id="KW-1185">Reference proteome</keyword>
<dbReference type="InterPro" id="IPR007015">
    <property type="entry name" value="DNA_pol_V/MYBBP1A"/>
</dbReference>
<evidence type="ECO:0000256" key="3">
    <source>
        <dbReference type="ARBA" id="ARBA00023242"/>
    </source>
</evidence>
<feature type="compositionally biased region" description="Low complexity" evidence="4">
    <location>
        <begin position="1241"/>
        <end position="1255"/>
    </location>
</feature>
<accession>A0A3N0YU78</accession>
<dbReference type="GO" id="GO:0003714">
    <property type="term" value="F:transcription corepressor activity"/>
    <property type="evidence" value="ECO:0007669"/>
    <property type="project" value="TreeGrafter"/>
</dbReference>
<reference evidence="5 6" key="1">
    <citation type="submission" date="2018-10" db="EMBL/GenBank/DDBJ databases">
        <title>Genome assembly for a Yunnan-Guizhou Plateau 3E fish, Anabarilius grahami (Regan), and its evolutionary and genetic applications.</title>
        <authorList>
            <person name="Jiang W."/>
        </authorList>
    </citation>
    <scope>NUCLEOTIDE SEQUENCE [LARGE SCALE GENOMIC DNA]</scope>
    <source>
        <strain evidence="5">AG-KIZ</strain>
        <tissue evidence="5">Muscle</tissue>
    </source>
</reference>
<name>A0A3N0YU78_ANAGA</name>
<dbReference type="SUPFAM" id="SSF48371">
    <property type="entry name" value="ARM repeat"/>
    <property type="match status" value="1"/>
</dbReference>
<evidence type="ECO:0000256" key="1">
    <source>
        <dbReference type="ARBA" id="ARBA00004123"/>
    </source>
</evidence>